<dbReference type="InterPro" id="IPR011060">
    <property type="entry name" value="RibuloseP-bd_barrel"/>
</dbReference>
<protein>
    <recommendedName>
        <fullName evidence="4">BtpA</fullName>
    </recommendedName>
</protein>
<sequence length="261" mass="28832">MKFMKLFRHLKTNIIGMIHVGALPGTPLHRSPVPELLEQACREAEVYQQEAVDGLLIENMHDVPYVCVCVYARSVCVCGYVCVCMCVCPALPVCVCVCVCMCVCAWLDFIRAEGFVFSHVADEGLMNACAGELLRYRRHIGAEHIQIFTDIKKKHSAHALTADVCVAETARAAEFFLSDGVVVTGPSTGVQANPQELTEVMRSVQIPVLIGSGVTQENMEDYLQADALIVGSHFKSGGRWENGVDPVRVKRFMEKVQKLRN</sequence>
<dbReference type="EMBL" id="JAHKSW010000027">
    <property type="protein sequence ID" value="KAG7314999.1"/>
    <property type="molecule type" value="Genomic_DNA"/>
</dbReference>
<comment type="similarity">
    <text evidence="1">Belongs to the BtpA family.</text>
</comment>
<dbReference type="PANTHER" id="PTHR21381:SF3">
    <property type="entry name" value="SGC REGION PROTEIN SGCQ-RELATED"/>
    <property type="match status" value="1"/>
</dbReference>
<dbReference type="InterPro" id="IPR005137">
    <property type="entry name" value="BtpA"/>
</dbReference>
<evidence type="ECO:0000313" key="2">
    <source>
        <dbReference type="EMBL" id="KAG7314999.1"/>
    </source>
</evidence>
<organism evidence="2 3">
    <name type="scientific">Hemibagrus wyckioides</name>
    <dbReference type="NCBI Taxonomy" id="337641"/>
    <lineage>
        <taxon>Eukaryota</taxon>
        <taxon>Metazoa</taxon>
        <taxon>Chordata</taxon>
        <taxon>Craniata</taxon>
        <taxon>Vertebrata</taxon>
        <taxon>Euteleostomi</taxon>
        <taxon>Actinopterygii</taxon>
        <taxon>Neopterygii</taxon>
        <taxon>Teleostei</taxon>
        <taxon>Ostariophysi</taxon>
        <taxon>Siluriformes</taxon>
        <taxon>Bagridae</taxon>
        <taxon>Hemibagrus</taxon>
    </lineage>
</organism>
<dbReference type="AlphaFoldDB" id="A0A9D3N565"/>
<evidence type="ECO:0000313" key="3">
    <source>
        <dbReference type="Proteomes" id="UP000824219"/>
    </source>
</evidence>
<evidence type="ECO:0008006" key="4">
    <source>
        <dbReference type="Google" id="ProtNLM"/>
    </source>
</evidence>
<dbReference type="PANTHER" id="PTHR21381">
    <property type="entry name" value="ZGC:162297"/>
    <property type="match status" value="1"/>
</dbReference>
<dbReference type="Pfam" id="PF03437">
    <property type="entry name" value="BtpA"/>
    <property type="match status" value="1"/>
</dbReference>
<dbReference type="Proteomes" id="UP000824219">
    <property type="component" value="Linkage Group LG27"/>
</dbReference>
<dbReference type="NCBIfam" id="TIGR00259">
    <property type="entry name" value="thylakoid_BtpA"/>
    <property type="match status" value="1"/>
</dbReference>
<reference evidence="2 3" key="1">
    <citation type="submission" date="2021-06" db="EMBL/GenBank/DDBJ databases">
        <title>Chromosome-level genome assembly of the red-tail catfish (Hemibagrus wyckioides).</title>
        <authorList>
            <person name="Shao F."/>
        </authorList>
    </citation>
    <scope>NUCLEOTIDE SEQUENCE [LARGE SCALE GENOMIC DNA]</scope>
    <source>
        <strain evidence="2">EC202008001</strain>
        <tissue evidence="2">Blood</tissue>
    </source>
</reference>
<dbReference type="OrthoDB" id="10045006at2759"/>
<dbReference type="SUPFAM" id="SSF51366">
    <property type="entry name" value="Ribulose-phoshate binding barrel"/>
    <property type="match status" value="1"/>
</dbReference>
<keyword evidence="3" id="KW-1185">Reference proteome</keyword>
<gene>
    <name evidence="2" type="ORF">KOW79_021087</name>
</gene>
<dbReference type="PIRSF" id="PIRSF005956">
    <property type="entry name" value="BtpA"/>
    <property type="match status" value="1"/>
</dbReference>
<evidence type="ECO:0000256" key="1">
    <source>
        <dbReference type="ARBA" id="ARBA00006007"/>
    </source>
</evidence>
<name>A0A9D3N565_9TELE</name>
<comment type="caution">
    <text evidence="2">The sequence shown here is derived from an EMBL/GenBank/DDBJ whole genome shotgun (WGS) entry which is preliminary data.</text>
</comment>
<proteinExistence type="inferred from homology"/>
<accession>A0A9D3N565</accession>